<dbReference type="InParanoid" id="A0A3N4KZV6"/>
<dbReference type="EMBL" id="ML119110">
    <property type="protein sequence ID" value="RPB16087.1"/>
    <property type="molecule type" value="Genomic_DNA"/>
</dbReference>
<protein>
    <submittedName>
        <fullName evidence="1">Uncharacterized protein</fullName>
    </submittedName>
</protein>
<evidence type="ECO:0000313" key="2">
    <source>
        <dbReference type="Proteomes" id="UP000277580"/>
    </source>
</evidence>
<proteinExistence type="predicted"/>
<dbReference type="Proteomes" id="UP000277580">
    <property type="component" value="Unassembled WGS sequence"/>
</dbReference>
<dbReference type="OrthoDB" id="5277254at2759"/>
<keyword evidence="2" id="KW-1185">Reference proteome</keyword>
<evidence type="ECO:0000313" key="1">
    <source>
        <dbReference type="EMBL" id="RPB16087.1"/>
    </source>
</evidence>
<organism evidence="1 2">
    <name type="scientific">Morchella conica CCBAS932</name>
    <dbReference type="NCBI Taxonomy" id="1392247"/>
    <lineage>
        <taxon>Eukaryota</taxon>
        <taxon>Fungi</taxon>
        <taxon>Dikarya</taxon>
        <taxon>Ascomycota</taxon>
        <taxon>Pezizomycotina</taxon>
        <taxon>Pezizomycetes</taxon>
        <taxon>Pezizales</taxon>
        <taxon>Morchellaceae</taxon>
        <taxon>Morchella</taxon>
    </lineage>
</organism>
<gene>
    <name evidence="1" type="ORF">P167DRAFT_562517</name>
</gene>
<reference evidence="1 2" key="1">
    <citation type="journal article" date="2018" name="Nat. Ecol. Evol.">
        <title>Pezizomycetes genomes reveal the molecular basis of ectomycorrhizal truffle lifestyle.</title>
        <authorList>
            <person name="Murat C."/>
            <person name="Payen T."/>
            <person name="Noel B."/>
            <person name="Kuo A."/>
            <person name="Morin E."/>
            <person name="Chen J."/>
            <person name="Kohler A."/>
            <person name="Krizsan K."/>
            <person name="Balestrini R."/>
            <person name="Da Silva C."/>
            <person name="Montanini B."/>
            <person name="Hainaut M."/>
            <person name="Levati E."/>
            <person name="Barry K.W."/>
            <person name="Belfiori B."/>
            <person name="Cichocki N."/>
            <person name="Clum A."/>
            <person name="Dockter R.B."/>
            <person name="Fauchery L."/>
            <person name="Guy J."/>
            <person name="Iotti M."/>
            <person name="Le Tacon F."/>
            <person name="Lindquist E.A."/>
            <person name="Lipzen A."/>
            <person name="Malagnac F."/>
            <person name="Mello A."/>
            <person name="Molinier V."/>
            <person name="Miyauchi S."/>
            <person name="Poulain J."/>
            <person name="Riccioni C."/>
            <person name="Rubini A."/>
            <person name="Sitrit Y."/>
            <person name="Splivallo R."/>
            <person name="Traeger S."/>
            <person name="Wang M."/>
            <person name="Zifcakova L."/>
            <person name="Wipf D."/>
            <person name="Zambonelli A."/>
            <person name="Paolocci F."/>
            <person name="Nowrousian M."/>
            <person name="Ottonello S."/>
            <person name="Baldrian P."/>
            <person name="Spatafora J.W."/>
            <person name="Henrissat B."/>
            <person name="Nagy L.G."/>
            <person name="Aury J.M."/>
            <person name="Wincker P."/>
            <person name="Grigoriev I.V."/>
            <person name="Bonfante P."/>
            <person name="Martin F.M."/>
        </authorList>
    </citation>
    <scope>NUCLEOTIDE SEQUENCE [LARGE SCALE GENOMIC DNA]</scope>
    <source>
        <strain evidence="1 2">CCBAS932</strain>
    </source>
</reference>
<sequence length="775" mass="87434">MALFNLANAAEFVQLNPDKFARSINSCYEQSAQAITAPSEDINPTQPIRRPHIAHEAEVDCICQLPEFAPTIENWWTSGATEWIKEYTLLNSEKKRFQELGIVGFIAEDLLKKTNFRCDVESVHRCVVECQDVVRKVADPEVARRVWFVLRSAVNIVEVSKMVHDSLVAAQLNMAQLVPVIADTFYWTPGMDDQTWALIFTHTVNTLSFLFGQFFPMARGMIQINQLLDNMASAAAENAAIAETNLHIMEDEFLSVPEYGVSREERDLLWSRLESREESFAYWTKKSECTGKTARIAKMGFTDILMGQIGSGISNAFGTLNSYISFEASHPGYEKPRETNKMRLDAFIRSSSMRARGALREGINVIFSGALAESDGSSIFSNFTMAGNFLPDRSGDAQLWRDIGAETGLTRGLMLKTLNAAINSQAVYITCSKDYRRTATDYRPTVEKQKAGAATCKKDNSGPKVFKACVEGYCCYIYKWNNRGWAPSWRNDKLFGADVIDDEPWNLKITDIITSSVQAYIQGIRETTPPYSLTAGIFRSLRSDNIGSLWDPTTPGMFTVPVCFSTHNWATVIDGYRFPSNGHIDAQPRNSVKNMPCNCGPWGKDTEQVWKEVGLWSLDPNDRWFNDYTTSKCGYQIYDKIEDPLEKYVAYCRVKVGTTWNFRIRNAGEHWNCPMVLSAIKKLGYPDVMDMKENEPDVYQALWCHAIHPGSSRKEWKWDASEIAHEIELGPGEEQLVKMLSIVNSVTFGKAVGKVVFRAWIYVGNVNILVEGKSF</sequence>
<dbReference type="AlphaFoldDB" id="A0A3N4KZV6"/>
<accession>A0A3N4KZV6</accession>
<name>A0A3N4KZV6_9PEZI</name>